<evidence type="ECO:0000256" key="1">
    <source>
        <dbReference type="ARBA" id="ARBA00022614"/>
    </source>
</evidence>
<organism evidence="3 4">
    <name type="scientific">Prymnesium parvum</name>
    <name type="common">Toxic golden alga</name>
    <dbReference type="NCBI Taxonomy" id="97485"/>
    <lineage>
        <taxon>Eukaryota</taxon>
        <taxon>Haptista</taxon>
        <taxon>Haptophyta</taxon>
        <taxon>Prymnesiophyceae</taxon>
        <taxon>Prymnesiales</taxon>
        <taxon>Prymnesiaceae</taxon>
        <taxon>Prymnesium</taxon>
    </lineage>
</organism>
<dbReference type="PROSITE" id="PS51450">
    <property type="entry name" value="LRR"/>
    <property type="match status" value="2"/>
</dbReference>
<proteinExistence type="predicted"/>
<dbReference type="SMART" id="SM00369">
    <property type="entry name" value="LRR_TYP"/>
    <property type="match status" value="3"/>
</dbReference>
<comment type="caution">
    <text evidence="3">The sequence shown here is derived from an EMBL/GenBank/DDBJ whole genome shotgun (WGS) entry which is preliminary data.</text>
</comment>
<gene>
    <name evidence="3" type="ORF">AB1Y20_021900</name>
</gene>
<evidence type="ECO:0000313" key="4">
    <source>
        <dbReference type="Proteomes" id="UP001515480"/>
    </source>
</evidence>
<accession>A0AB34JFJ2</accession>
<dbReference type="PRINTS" id="PR00019">
    <property type="entry name" value="LEURICHRPT"/>
</dbReference>
<evidence type="ECO:0000313" key="3">
    <source>
        <dbReference type="EMBL" id="KAL1520309.1"/>
    </source>
</evidence>
<protein>
    <recommendedName>
        <fullName evidence="5">Leucine-rich repeat-containing protein 51</fullName>
    </recommendedName>
</protein>
<dbReference type="InterPro" id="IPR032675">
    <property type="entry name" value="LRR_dom_sf"/>
</dbReference>
<dbReference type="GO" id="GO:0005737">
    <property type="term" value="C:cytoplasm"/>
    <property type="evidence" value="ECO:0007669"/>
    <property type="project" value="TreeGrafter"/>
</dbReference>
<evidence type="ECO:0000256" key="2">
    <source>
        <dbReference type="ARBA" id="ARBA00022737"/>
    </source>
</evidence>
<dbReference type="PANTHER" id="PTHR48051">
    <property type="match status" value="1"/>
</dbReference>
<dbReference type="EMBL" id="JBGBPQ010000008">
    <property type="protein sequence ID" value="KAL1520309.1"/>
    <property type="molecule type" value="Genomic_DNA"/>
</dbReference>
<keyword evidence="2" id="KW-0677">Repeat</keyword>
<sequence>MQWATSLAEAVRTRASALRLRRSTELLCDNLMCEKVGQTCVCKLSMALERMKQLEHLDLSDNHLDRLPEVWRLEKLRTLDVRSNRLETLPEQLALAPALRELRVEGNPLRGVPAALAEMVAAGETAARREPAPWPAPAGGAS</sequence>
<dbReference type="SMART" id="SM00364">
    <property type="entry name" value="LRR_BAC"/>
    <property type="match status" value="3"/>
</dbReference>
<dbReference type="AlphaFoldDB" id="A0AB34JFJ2"/>
<dbReference type="Pfam" id="PF13855">
    <property type="entry name" value="LRR_8"/>
    <property type="match status" value="1"/>
</dbReference>
<dbReference type="InterPro" id="IPR050216">
    <property type="entry name" value="LRR_domain-containing"/>
</dbReference>
<dbReference type="InterPro" id="IPR003591">
    <property type="entry name" value="Leu-rich_rpt_typical-subtyp"/>
</dbReference>
<dbReference type="InterPro" id="IPR001611">
    <property type="entry name" value="Leu-rich_rpt"/>
</dbReference>
<dbReference type="SUPFAM" id="SSF52075">
    <property type="entry name" value="Outer arm dynein light chain 1"/>
    <property type="match status" value="1"/>
</dbReference>
<keyword evidence="1" id="KW-0433">Leucine-rich repeat</keyword>
<reference evidence="3 4" key="1">
    <citation type="journal article" date="2024" name="Science">
        <title>Giant polyketide synthase enzymes in the biosynthesis of giant marine polyether toxins.</title>
        <authorList>
            <person name="Fallon T.R."/>
            <person name="Shende V.V."/>
            <person name="Wierzbicki I.H."/>
            <person name="Pendleton A.L."/>
            <person name="Watervoot N.F."/>
            <person name="Auber R.P."/>
            <person name="Gonzalez D.J."/>
            <person name="Wisecaver J.H."/>
            <person name="Moore B.S."/>
        </authorList>
    </citation>
    <scope>NUCLEOTIDE SEQUENCE [LARGE SCALE GENOMIC DNA]</scope>
    <source>
        <strain evidence="3 4">12B1</strain>
    </source>
</reference>
<evidence type="ECO:0008006" key="5">
    <source>
        <dbReference type="Google" id="ProtNLM"/>
    </source>
</evidence>
<dbReference type="PANTHER" id="PTHR48051:SF1">
    <property type="entry name" value="RAS SUPPRESSOR PROTEIN 1"/>
    <property type="match status" value="1"/>
</dbReference>
<name>A0AB34JFJ2_PRYPA</name>
<dbReference type="Proteomes" id="UP001515480">
    <property type="component" value="Unassembled WGS sequence"/>
</dbReference>
<dbReference type="Gene3D" id="3.80.10.10">
    <property type="entry name" value="Ribonuclease Inhibitor"/>
    <property type="match status" value="1"/>
</dbReference>
<keyword evidence="4" id="KW-1185">Reference proteome</keyword>